<evidence type="ECO:0000313" key="3">
    <source>
        <dbReference type="EMBL" id="GMR52841.1"/>
    </source>
</evidence>
<evidence type="ECO:0000256" key="1">
    <source>
        <dbReference type="SAM" id="Phobius"/>
    </source>
</evidence>
<evidence type="ECO:0000313" key="4">
    <source>
        <dbReference type="Proteomes" id="UP001328107"/>
    </source>
</evidence>
<feature type="transmembrane region" description="Helical" evidence="1">
    <location>
        <begin position="221"/>
        <end position="243"/>
    </location>
</feature>
<dbReference type="EMBL" id="BTRK01000005">
    <property type="protein sequence ID" value="GMR52841.1"/>
    <property type="molecule type" value="Genomic_DNA"/>
</dbReference>
<keyword evidence="1" id="KW-0812">Transmembrane</keyword>
<feature type="transmembrane region" description="Helical" evidence="1">
    <location>
        <begin position="516"/>
        <end position="536"/>
    </location>
</feature>
<feature type="transmembrane region" description="Helical" evidence="1">
    <location>
        <begin position="101"/>
        <end position="120"/>
    </location>
</feature>
<feature type="transmembrane region" description="Helical" evidence="1">
    <location>
        <begin position="591"/>
        <end position="620"/>
    </location>
</feature>
<dbReference type="Pfam" id="PF01757">
    <property type="entry name" value="Acyl_transf_3"/>
    <property type="match status" value="1"/>
</dbReference>
<dbReference type="Proteomes" id="UP001328107">
    <property type="component" value="Unassembled WGS sequence"/>
</dbReference>
<sequence length="674" mass="73591">DECAALGADTTAPVTPLYDYCRAHLSIEVGSQSVPVVAGLCLPRDCGNYLRLNPTFSGLPAWLDTSGWAGRAHFSAGPTGAGWRCARVGDEADSRAGRANAGVLAIVAVLATVVLCGSALDRWRKARENEEYERLSGGGGSEKSCSSLSLATTRSTQSSYASSHVDAAAPSIALTYRDGAEIRRKLARVGVLIEMLCSFSLRASLAHLFRNAEKDIKCLHALRILAAVWVIVGHSSLFSLFYIDNARLLKSSLSSPTLSSYFLLASPLAVDTFLFISGAVMSFTYRKRLLFGQGLPKVTLLRRITRWILFVVHRIFRVYPTILLVSLFTLFIFNSLGDGPMWDPEIGVFGTNCTTFGDIAPHLLFYGNFAPSFCLPWLWHLSLDMQIQIFCPLLLIGLTYAPIRARIVALTFVVLIVVYRVVSVRVFGLGGDVIDALLAESAFPQSEKLEDMFIWFYGNPLSRAVPFLIGALTGWQVCIRSEQSLPLSVSIGLKVTTAALLLAAFITPAADSFYHSVHLIGAPTAWSLGLALLVWLCENGHCSSLQTVLGSHRVLPLSRLAFGIYVTHEQLLLLLVFSARRPATPTSLAHFLLLAVTTFALSLLASFLLAVSIEIPPLTLEKRLLKKRKRRLDRRPSAPLEEFAPLAPAVSSQDKAALWVSAEHGENPTWPKCK</sequence>
<evidence type="ECO:0000259" key="2">
    <source>
        <dbReference type="Pfam" id="PF01757"/>
    </source>
</evidence>
<feature type="transmembrane region" description="Helical" evidence="1">
    <location>
        <begin position="557"/>
        <end position="579"/>
    </location>
</feature>
<feature type="transmembrane region" description="Helical" evidence="1">
    <location>
        <begin position="407"/>
        <end position="428"/>
    </location>
</feature>
<keyword evidence="1" id="KW-1133">Transmembrane helix</keyword>
<feature type="non-terminal residue" evidence="3">
    <location>
        <position position="1"/>
    </location>
</feature>
<dbReference type="AlphaFoldDB" id="A0AAN5CY29"/>
<feature type="transmembrane region" description="Helical" evidence="1">
    <location>
        <begin position="491"/>
        <end position="510"/>
    </location>
</feature>
<feature type="transmembrane region" description="Helical" evidence="1">
    <location>
        <begin position="307"/>
        <end position="333"/>
    </location>
</feature>
<reference evidence="4" key="1">
    <citation type="submission" date="2022-10" db="EMBL/GenBank/DDBJ databases">
        <title>Genome assembly of Pristionchus species.</title>
        <authorList>
            <person name="Yoshida K."/>
            <person name="Sommer R.J."/>
        </authorList>
    </citation>
    <scope>NUCLEOTIDE SEQUENCE [LARGE SCALE GENOMIC DNA]</scope>
    <source>
        <strain evidence="4">RS5460</strain>
    </source>
</reference>
<feature type="non-terminal residue" evidence="3">
    <location>
        <position position="674"/>
    </location>
</feature>
<accession>A0AAN5CY29</accession>
<dbReference type="InterPro" id="IPR052728">
    <property type="entry name" value="O2_lipid_transport_reg"/>
</dbReference>
<keyword evidence="4" id="KW-1185">Reference proteome</keyword>
<gene>
    <name evidence="3" type="ORF">PMAYCL1PPCAC_23036</name>
</gene>
<comment type="caution">
    <text evidence="3">The sequence shown here is derived from an EMBL/GenBank/DDBJ whole genome shotgun (WGS) entry which is preliminary data.</text>
</comment>
<feature type="transmembrane region" description="Helical" evidence="1">
    <location>
        <begin position="263"/>
        <end position="286"/>
    </location>
</feature>
<proteinExistence type="predicted"/>
<dbReference type="PANTHER" id="PTHR11161:SF68">
    <property type="entry name" value="NOSE RESISTANT-TO-FLUOXETINE PROTEIN N-TERMINAL DOMAIN-CONTAINING PROTEIN"/>
    <property type="match status" value="1"/>
</dbReference>
<feature type="transmembrane region" description="Helical" evidence="1">
    <location>
        <begin position="377"/>
        <end position="400"/>
    </location>
</feature>
<name>A0AAN5CY29_9BILA</name>
<dbReference type="PANTHER" id="PTHR11161">
    <property type="entry name" value="O-ACYLTRANSFERASE"/>
    <property type="match status" value="1"/>
</dbReference>
<protein>
    <recommendedName>
        <fullName evidence="2">Acyltransferase 3 domain-containing protein</fullName>
    </recommendedName>
</protein>
<feature type="domain" description="Acyltransferase 3" evidence="2">
    <location>
        <begin position="217"/>
        <end position="605"/>
    </location>
</feature>
<organism evidence="3 4">
    <name type="scientific">Pristionchus mayeri</name>
    <dbReference type="NCBI Taxonomy" id="1317129"/>
    <lineage>
        <taxon>Eukaryota</taxon>
        <taxon>Metazoa</taxon>
        <taxon>Ecdysozoa</taxon>
        <taxon>Nematoda</taxon>
        <taxon>Chromadorea</taxon>
        <taxon>Rhabditida</taxon>
        <taxon>Rhabditina</taxon>
        <taxon>Diplogasteromorpha</taxon>
        <taxon>Diplogasteroidea</taxon>
        <taxon>Neodiplogasteridae</taxon>
        <taxon>Pristionchus</taxon>
    </lineage>
</organism>
<dbReference type="InterPro" id="IPR002656">
    <property type="entry name" value="Acyl_transf_3_dom"/>
</dbReference>
<feature type="transmembrane region" description="Helical" evidence="1">
    <location>
        <begin position="461"/>
        <end position="479"/>
    </location>
</feature>
<keyword evidence="1" id="KW-0472">Membrane</keyword>
<dbReference type="GO" id="GO:0016747">
    <property type="term" value="F:acyltransferase activity, transferring groups other than amino-acyl groups"/>
    <property type="evidence" value="ECO:0007669"/>
    <property type="project" value="InterPro"/>
</dbReference>